<dbReference type="SUPFAM" id="SSF50998">
    <property type="entry name" value="Quinoprotein alcohol dehydrogenase-like"/>
    <property type="match status" value="1"/>
</dbReference>
<dbReference type="InterPro" id="IPR015943">
    <property type="entry name" value="WD40/YVTN_repeat-like_dom_sf"/>
</dbReference>
<keyword evidence="4" id="KW-0175">Coiled coil</keyword>
<dbReference type="Pfam" id="PF00400">
    <property type="entry name" value="WD40"/>
    <property type="match status" value="6"/>
</dbReference>
<organism evidence="7 8">
    <name type="scientific">Rhizoctonia solani</name>
    <dbReference type="NCBI Taxonomy" id="456999"/>
    <lineage>
        <taxon>Eukaryota</taxon>
        <taxon>Fungi</taxon>
        <taxon>Dikarya</taxon>
        <taxon>Basidiomycota</taxon>
        <taxon>Agaricomycotina</taxon>
        <taxon>Agaricomycetes</taxon>
        <taxon>Cantharellales</taxon>
        <taxon>Ceratobasidiaceae</taxon>
        <taxon>Rhizoctonia</taxon>
    </lineage>
</organism>
<dbReference type="GO" id="GO:1990234">
    <property type="term" value="C:transferase complex"/>
    <property type="evidence" value="ECO:0007669"/>
    <property type="project" value="UniProtKB-ARBA"/>
</dbReference>
<feature type="region of interest" description="Disordered" evidence="5">
    <location>
        <begin position="22"/>
        <end position="43"/>
    </location>
</feature>
<feature type="domain" description="Nephrocystin 3-like N-terminal" evidence="6">
    <location>
        <begin position="227"/>
        <end position="383"/>
    </location>
</feature>
<evidence type="ECO:0000256" key="5">
    <source>
        <dbReference type="SAM" id="MobiDB-lite"/>
    </source>
</evidence>
<evidence type="ECO:0000256" key="1">
    <source>
        <dbReference type="ARBA" id="ARBA00022574"/>
    </source>
</evidence>
<feature type="repeat" description="WD" evidence="3">
    <location>
        <begin position="1324"/>
        <end position="1365"/>
    </location>
</feature>
<dbReference type="InterPro" id="IPR056884">
    <property type="entry name" value="NPHP3-like_N"/>
</dbReference>
<evidence type="ECO:0000259" key="6">
    <source>
        <dbReference type="Pfam" id="PF24883"/>
    </source>
</evidence>
<protein>
    <recommendedName>
        <fullName evidence="6">Nephrocystin 3-like N-terminal domain-containing protein</fullName>
    </recommendedName>
</protein>
<accession>A0A8H2Y1K2</accession>
<name>A0A8H2Y1K2_9AGAM</name>
<dbReference type="SUPFAM" id="SSF52540">
    <property type="entry name" value="P-loop containing nucleoside triphosphate hydrolases"/>
    <property type="match status" value="1"/>
</dbReference>
<dbReference type="PROSITE" id="PS00678">
    <property type="entry name" value="WD_REPEATS_1"/>
    <property type="match status" value="2"/>
</dbReference>
<feature type="repeat" description="WD" evidence="3">
    <location>
        <begin position="943"/>
        <end position="976"/>
    </location>
</feature>
<dbReference type="InterPro" id="IPR036322">
    <property type="entry name" value="WD40_repeat_dom_sf"/>
</dbReference>
<dbReference type="PANTHER" id="PTHR22847:SF637">
    <property type="entry name" value="WD REPEAT DOMAIN 5B"/>
    <property type="match status" value="1"/>
</dbReference>
<sequence length="1480" mass="163733">MPMRDRIRKLKSDAKSRIFPVDKVKNSTQSGTGQTSVAPAPGKAHGWTHLRSLLRALEQATKPLPPLRAAVAAIVECIDTYENISHSQKEYEELYNELEELFQALQIHCTGDAPPAITTVVEALCESIQSEAGGIRQKLGKGKQRAYLEAEWDTNAVVTHYHRIHFHLQRISLNIDMSVWRIVDETATDNRLKHLSPSLSARYNSAQAVELKRGPCTENTRVDLLSQMLGWVDSSGPGSVYWMSGMAGTGKTTIAYSLCLELESNQRLVASFFCSRLLPECRNVNLIMPSIAYQLARLSRPFQFVLSRILEKDPDVHTQLPHIQFSALIAKPLLEIKDTLPDSFVVIIDALDECENKESTSRILDVLLTESLDLPVKFVVSSRPEPGIRDEMTKQHNQAGSRVVLHELDRQTVQADVETYLRSALARIQPSEEQIATLVERAGVLFIYAATVVRYVGHDGFRRNPHARLANVLESSSASENKHKEIGELYTIILKAALDDPNLDMREREETRQVLHTVICAQEPLAVDTLSGLLKMNDTERVRTALRPLWSILHISGESELVTTLHASFPDYMFEPSRSKQYYCDSPLHNQTITRLCFDCFRAVRPQFNICRLESSYTPDDKVEGLDEQVNNAISTELFYAAQYWGTHLHLLLWMEVMNLKKCAGAMPRILRLVERWEVERSADLSALMHDAWRFTSTFALSEASGSTPHIYVSMLPFWPELSPISKCYRRFTQGMIGTDGTAIGQRQHALLATWSFGHWGITSPVFSPDGTQIAAGIGPRVLLLNLSIRRAILPLYEAHSDDGYIHSVQFSPDGSCILSASARAICVWSTQSGKTLLGPFEVQTDSYIFGAAFSPDGARLVSLSEMYDGATVCIYIWSAFSGERILGPLKFGRGSLTTRSIKYSPDGRCVVFNSEEGFTIYDVQGGQAPTVIGSCDDSHRCTSFDISPDGTCIASGYENNSIRIWDLKTGELVLGPIDMKPSITGTRVESISFSPDGLHFVSHSSDGMICMRNTLSQGGMVSMWNTRSDNPALPLMGVVPIAGSACFSPDSAYIISASSSKLRLWDARSTNIIPGSLEGHTESVASVGYSPDGTRLISCSRDHIRPRSTSFKDQAVCVWDTGSGKMVLGPIQQARDSEIIPAFSPEGSRIILEGEKGLVLLDAQTGNITLGPLQKYPLSLAAFSPDGTCIITCEKRRPRSLSYLPTSQISGSPHVNDKEHIVRVLAANTGHTLMVLHPQYNCDKIEATFSPDGAYVATGPGYTLSSDSERLYVYNVYSGGLLYDKLKGIRGKFRFSPDGTRVVSYNPIMVRNVQSGEKVLGPLEGHTYGVQSIEISLDGTHITSGAYDGTICVWNAQTGQRVLGPMKWHISVVSCVKFSPDGTRIGSGSRDKVIRVTDIQTVPDTVPGSSPEGSEEWALREDGWVVDDSFRLLVWIPPDLRASLMHPRTRLLISKEGCLQLNFEGAHMGELWSKCYRPT</sequence>
<feature type="repeat" description="WD" evidence="3">
    <location>
        <begin position="1078"/>
        <end position="1103"/>
    </location>
</feature>
<dbReference type="InterPro" id="IPR011047">
    <property type="entry name" value="Quinoprotein_ADH-like_sf"/>
</dbReference>
<feature type="coiled-coil region" evidence="4">
    <location>
        <begin position="81"/>
        <end position="108"/>
    </location>
</feature>
<dbReference type="Pfam" id="PF24883">
    <property type="entry name" value="NPHP3_N"/>
    <property type="match status" value="1"/>
</dbReference>
<feature type="compositionally biased region" description="Polar residues" evidence="5">
    <location>
        <begin position="26"/>
        <end position="37"/>
    </location>
</feature>
<dbReference type="InterPro" id="IPR019775">
    <property type="entry name" value="WD40_repeat_CS"/>
</dbReference>
<dbReference type="SMART" id="SM00320">
    <property type="entry name" value="WD40"/>
    <property type="match status" value="8"/>
</dbReference>
<evidence type="ECO:0000256" key="3">
    <source>
        <dbReference type="PROSITE-ProRule" id="PRU00221"/>
    </source>
</evidence>
<dbReference type="PROSITE" id="PS50294">
    <property type="entry name" value="WD_REPEATS_REGION"/>
    <property type="match status" value="2"/>
</dbReference>
<dbReference type="SUPFAM" id="SSF50978">
    <property type="entry name" value="WD40 repeat-like"/>
    <property type="match status" value="1"/>
</dbReference>
<evidence type="ECO:0000313" key="8">
    <source>
        <dbReference type="Proteomes" id="UP000663853"/>
    </source>
</evidence>
<keyword evidence="1 3" id="KW-0853">WD repeat</keyword>
<evidence type="ECO:0000256" key="2">
    <source>
        <dbReference type="ARBA" id="ARBA00022737"/>
    </source>
</evidence>
<evidence type="ECO:0000256" key="4">
    <source>
        <dbReference type="SAM" id="Coils"/>
    </source>
</evidence>
<keyword evidence="2" id="KW-0677">Repeat</keyword>
<dbReference type="Proteomes" id="UP000663853">
    <property type="component" value="Unassembled WGS sequence"/>
</dbReference>
<dbReference type="EMBL" id="CAJMXA010000702">
    <property type="protein sequence ID" value="CAE6440129.1"/>
    <property type="molecule type" value="Genomic_DNA"/>
</dbReference>
<dbReference type="PROSITE" id="PS50082">
    <property type="entry name" value="WD_REPEATS_2"/>
    <property type="match status" value="4"/>
</dbReference>
<evidence type="ECO:0000313" key="7">
    <source>
        <dbReference type="EMBL" id="CAE6440129.1"/>
    </source>
</evidence>
<dbReference type="PANTHER" id="PTHR22847">
    <property type="entry name" value="WD40 REPEAT PROTEIN"/>
    <property type="match status" value="1"/>
</dbReference>
<comment type="caution">
    <text evidence="7">The sequence shown here is derived from an EMBL/GenBank/DDBJ whole genome shotgun (WGS) entry which is preliminary data.</text>
</comment>
<reference evidence="7" key="1">
    <citation type="submission" date="2021-01" db="EMBL/GenBank/DDBJ databases">
        <authorList>
            <person name="Kaushik A."/>
        </authorList>
    </citation>
    <scope>NUCLEOTIDE SEQUENCE</scope>
    <source>
        <strain evidence="7">AG6-10EEA</strain>
    </source>
</reference>
<gene>
    <name evidence="7" type="ORF">RDB_LOCUS35750</name>
</gene>
<proteinExistence type="predicted"/>
<dbReference type="InterPro" id="IPR027417">
    <property type="entry name" value="P-loop_NTPase"/>
</dbReference>
<dbReference type="Gene3D" id="2.130.10.10">
    <property type="entry name" value="YVTN repeat-like/Quinoprotein amine dehydrogenase"/>
    <property type="match status" value="3"/>
</dbReference>
<feature type="repeat" description="WD" evidence="3">
    <location>
        <begin position="1367"/>
        <end position="1402"/>
    </location>
</feature>
<dbReference type="InterPro" id="IPR001680">
    <property type="entry name" value="WD40_rpt"/>
</dbReference>
<dbReference type="Gene3D" id="3.40.50.300">
    <property type="entry name" value="P-loop containing nucleotide triphosphate hydrolases"/>
    <property type="match status" value="1"/>
</dbReference>